<evidence type="ECO:0000313" key="7">
    <source>
        <dbReference type="EMBL" id="KRM90213.1"/>
    </source>
</evidence>
<dbReference type="STRING" id="1423745.GCA_001311215_01414"/>
<gene>
    <name evidence="7" type="ORF">FC87_GL001292</name>
</gene>
<dbReference type="GO" id="GO:0005886">
    <property type="term" value="C:plasma membrane"/>
    <property type="evidence" value="ECO:0007669"/>
    <property type="project" value="TreeGrafter"/>
</dbReference>
<dbReference type="RefSeq" id="WP_056961857.1">
    <property type="nucleotide sequence ID" value="NZ_AYZI01000009.1"/>
</dbReference>
<proteinExistence type="inferred from homology"/>
<dbReference type="PANTHER" id="PTHR30028:SF0">
    <property type="entry name" value="PROTEIN ALUMINUM SENSITIVE 3"/>
    <property type="match status" value="1"/>
</dbReference>
<feature type="transmembrane region" description="Helical" evidence="6">
    <location>
        <begin position="191"/>
        <end position="209"/>
    </location>
</feature>
<evidence type="ECO:0000256" key="3">
    <source>
        <dbReference type="ARBA" id="ARBA00022692"/>
    </source>
</evidence>
<protein>
    <recommendedName>
        <fullName evidence="9">Iron export ABC transporter permease subunit FetB</fullName>
    </recommendedName>
</protein>
<evidence type="ECO:0000256" key="2">
    <source>
        <dbReference type="ARBA" id="ARBA00005268"/>
    </source>
</evidence>
<sequence length="253" mass="27472">MNNLIVSNTALGLTGVFVGLALWIGYREKLGIAKDLIIATFCCVIQLFVVGYVLKYVFRVDSWLLTLLLILVIIFNGAYNAKGRSNDLKNSFPISLLAIATSTLVILLVLVFAGAVKFIPSQIIPLTGMIVSNSMVAMGLCFRTMNSMFTDRRSQILEMLALGASPMTASKGIIRDAIKTGLQPTIDTAKTVGLVALPGMMSGMIFAGADPVLAIKYQIMVTFMLLGITSISSMIGCYLGYQSFYNQRQQLIK</sequence>
<dbReference type="EMBL" id="AYZI01000009">
    <property type="protein sequence ID" value="KRM90213.1"/>
    <property type="molecule type" value="Genomic_DNA"/>
</dbReference>
<evidence type="ECO:0000256" key="1">
    <source>
        <dbReference type="ARBA" id="ARBA00004141"/>
    </source>
</evidence>
<feature type="transmembrane region" description="Helical" evidence="6">
    <location>
        <begin position="60"/>
        <end position="79"/>
    </location>
</feature>
<keyword evidence="4 6" id="KW-1133">Transmembrane helix</keyword>
<comment type="similarity">
    <text evidence="2">Belongs to the UPF0014 family.</text>
</comment>
<reference evidence="7 8" key="1">
    <citation type="journal article" date="2015" name="Genome Announc.">
        <title>Expanding the biotechnology potential of lactobacilli through comparative genomics of 213 strains and associated genera.</title>
        <authorList>
            <person name="Sun Z."/>
            <person name="Harris H.M."/>
            <person name="McCann A."/>
            <person name="Guo C."/>
            <person name="Argimon S."/>
            <person name="Zhang W."/>
            <person name="Yang X."/>
            <person name="Jeffery I.B."/>
            <person name="Cooney J.C."/>
            <person name="Kagawa T.F."/>
            <person name="Liu W."/>
            <person name="Song Y."/>
            <person name="Salvetti E."/>
            <person name="Wrobel A."/>
            <person name="Rasinkangas P."/>
            <person name="Parkhill J."/>
            <person name="Rea M.C."/>
            <person name="O'Sullivan O."/>
            <person name="Ritari J."/>
            <person name="Douillard F.P."/>
            <person name="Paul Ross R."/>
            <person name="Yang R."/>
            <person name="Briner A.E."/>
            <person name="Felis G.E."/>
            <person name="de Vos W.M."/>
            <person name="Barrangou R."/>
            <person name="Klaenhammer T.R."/>
            <person name="Caufield P.W."/>
            <person name="Cui Y."/>
            <person name="Zhang H."/>
            <person name="O'Toole P.W."/>
        </authorList>
    </citation>
    <scope>NUCLEOTIDE SEQUENCE [LARGE SCALE GENOMIC DNA]</scope>
    <source>
        <strain evidence="7 8">DSM 22689</strain>
    </source>
</reference>
<organism evidence="7 8">
    <name type="scientific">Fructilactobacillus florum DSM 22689 = JCM 16035</name>
    <dbReference type="NCBI Taxonomy" id="1423745"/>
    <lineage>
        <taxon>Bacteria</taxon>
        <taxon>Bacillati</taxon>
        <taxon>Bacillota</taxon>
        <taxon>Bacilli</taxon>
        <taxon>Lactobacillales</taxon>
        <taxon>Lactobacillaceae</taxon>
        <taxon>Fructilactobacillus</taxon>
    </lineage>
</organism>
<dbReference type="PATRIC" id="fig|1423745.4.peg.1358"/>
<keyword evidence="3 6" id="KW-0812">Transmembrane</keyword>
<evidence type="ECO:0000256" key="6">
    <source>
        <dbReference type="SAM" id="Phobius"/>
    </source>
</evidence>
<accession>A0A0R2CFX0</accession>
<dbReference type="PANTHER" id="PTHR30028">
    <property type="entry name" value="UPF0014 INNER MEMBRANE PROTEIN YBBM-RELATED"/>
    <property type="match status" value="1"/>
</dbReference>
<keyword evidence="5 6" id="KW-0472">Membrane</keyword>
<evidence type="ECO:0000256" key="5">
    <source>
        <dbReference type="ARBA" id="ARBA00023136"/>
    </source>
</evidence>
<dbReference type="Pfam" id="PF03649">
    <property type="entry name" value="UPF0014"/>
    <property type="match status" value="1"/>
</dbReference>
<feature type="transmembrane region" description="Helical" evidence="6">
    <location>
        <begin position="6"/>
        <end position="24"/>
    </location>
</feature>
<dbReference type="AlphaFoldDB" id="A0A0R2CFX0"/>
<feature type="transmembrane region" description="Helical" evidence="6">
    <location>
        <begin position="215"/>
        <end position="241"/>
    </location>
</feature>
<feature type="transmembrane region" description="Helical" evidence="6">
    <location>
        <begin position="91"/>
        <end position="116"/>
    </location>
</feature>
<dbReference type="InterPro" id="IPR005226">
    <property type="entry name" value="UPF0014_fam"/>
</dbReference>
<dbReference type="Proteomes" id="UP000051586">
    <property type="component" value="Unassembled WGS sequence"/>
</dbReference>
<feature type="transmembrane region" description="Helical" evidence="6">
    <location>
        <begin position="36"/>
        <end position="54"/>
    </location>
</feature>
<comment type="subcellular location">
    <subcellularLocation>
        <location evidence="1">Membrane</location>
        <topology evidence="1">Multi-pass membrane protein</topology>
    </subcellularLocation>
</comment>
<evidence type="ECO:0008006" key="9">
    <source>
        <dbReference type="Google" id="ProtNLM"/>
    </source>
</evidence>
<comment type="caution">
    <text evidence="7">The sequence shown here is derived from an EMBL/GenBank/DDBJ whole genome shotgun (WGS) entry which is preliminary data.</text>
</comment>
<feature type="transmembrane region" description="Helical" evidence="6">
    <location>
        <begin position="122"/>
        <end position="142"/>
    </location>
</feature>
<evidence type="ECO:0000256" key="4">
    <source>
        <dbReference type="ARBA" id="ARBA00022989"/>
    </source>
</evidence>
<name>A0A0R2CFX0_9LACO</name>
<evidence type="ECO:0000313" key="8">
    <source>
        <dbReference type="Proteomes" id="UP000051586"/>
    </source>
</evidence>